<accession>A0A147HC98</accession>
<dbReference type="SUPFAM" id="SSF55961">
    <property type="entry name" value="Bet v1-like"/>
    <property type="match status" value="1"/>
</dbReference>
<keyword evidence="4" id="KW-1185">Reference proteome</keyword>
<dbReference type="Pfam" id="PF08327">
    <property type="entry name" value="AHSA1"/>
    <property type="match status" value="1"/>
</dbReference>
<organism evidence="3 4">
    <name type="scientific">Pseudacidovorax intermedius</name>
    <dbReference type="NCBI Taxonomy" id="433924"/>
    <lineage>
        <taxon>Bacteria</taxon>
        <taxon>Pseudomonadati</taxon>
        <taxon>Pseudomonadota</taxon>
        <taxon>Betaproteobacteria</taxon>
        <taxon>Burkholderiales</taxon>
        <taxon>Comamonadaceae</taxon>
        <taxon>Pseudacidovorax</taxon>
    </lineage>
</organism>
<evidence type="ECO:0000259" key="2">
    <source>
        <dbReference type="Pfam" id="PF08327"/>
    </source>
</evidence>
<dbReference type="RefSeq" id="WP_058640254.1">
    <property type="nucleotide sequence ID" value="NZ_LDSL01000011.1"/>
</dbReference>
<evidence type="ECO:0000256" key="1">
    <source>
        <dbReference type="ARBA" id="ARBA00006817"/>
    </source>
</evidence>
<dbReference type="Gene3D" id="3.30.530.20">
    <property type="match status" value="1"/>
</dbReference>
<name>A0A147HC98_9BURK</name>
<dbReference type="InterPro" id="IPR013538">
    <property type="entry name" value="ASHA1/2-like_C"/>
</dbReference>
<sequence>MSDQQHTIDIDAAPERVWACLFDPVAFREWASAFCEGAHCEGDWSEGSRMRFLDPDCNGMEAVVERRQPPTQLTLRMLGELREGQPVTPGLPDAAPIYERYALARRPEGGTRLDVRLEGWSEDHAAMLQGMWPRALQQLKTLAESSSHF</sequence>
<reference evidence="3 4" key="1">
    <citation type="journal article" date="2016" name="Front. Microbiol.">
        <title>Genomic Resource of Rice Seed Associated Bacteria.</title>
        <authorList>
            <person name="Midha S."/>
            <person name="Bansal K."/>
            <person name="Sharma S."/>
            <person name="Kumar N."/>
            <person name="Patil P.P."/>
            <person name="Chaudhry V."/>
            <person name="Patil P.B."/>
        </authorList>
    </citation>
    <scope>NUCLEOTIDE SEQUENCE [LARGE SCALE GENOMIC DNA]</scope>
    <source>
        <strain evidence="3 4">NS331</strain>
    </source>
</reference>
<comment type="caution">
    <text evidence="3">The sequence shown here is derived from an EMBL/GenBank/DDBJ whole genome shotgun (WGS) entry which is preliminary data.</text>
</comment>
<proteinExistence type="inferred from homology"/>
<dbReference type="InterPro" id="IPR023393">
    <property type="entry name" value="START-like_dom_sf"/>
</dbReference>
<feature type="domain" description="Activator of Hsp90 ATPase homologue 1/2-like C-terminal" evidence="2">
    <location>
        <begin position="11"/>
        <end position="143"/>
    </location>
</feature>
<dbReference type="EMBL" id="LDSL01000011">
    <property type="protein sequence ID" value="KTT27557.1"/>
    <property type="molecule type" value="Genomic_DNA"/>
</dbReference>
<dbReference type="AlphaFoldDB" id="A0A147HC98"/>
<comment type="similarity">
    <text evidence="1">Belongs to the AHA1 family.</text>
</comment>
<protein>
    <recommendedName>
        <fullName evidence="2">Activator of Hsp90 ATPase homologue 1/2-like C-terminal domain-containing protein</fullName>
    </recommendedName>
</protein>
<dbReference type="Proteomes" id="UP000072741">
    <property type="component" value="Unassembled WGS sequence"/>
</dbReference>
<evidence type="ECO:0000313" key="3">
    <source>
        <dbReference type="EMBL" id="KTT27557.1"/>
    </source>
</evidence>
<gene>
    <name evidence="3" type="ORF">NS331_01480</name>
</gene>
<dbReference type="OrthoDB" id="6388102at2"/>
<evidence type="ECO:0000313" key="4">
    <source>
        <dbReference type="Proteomes" id="UP000072741"/>
    </source>
</evidence>